<feature type="non-terminal residue" evidence="1">
    <location>
        <position position="1"/>
    </location>
</feature>
<dbReference type="EMBL" id="JASPKZ010003424">
    <property type="protein sequence ID" value="KAJ9593597.1"/>
    <property type="molecule type" value="Genomic_DNA"/>
</dbReference>
<sequence>HILHASPNVRILCSYEYKKSVVIYIYRIYIYISPLYTAEKIQIPQELCSLAPG</sequence>
<organism evidence="1 2">
    <name type="scientific">Diploptera punctata</name>
    <name type="common">Pacific beetle cockroach</name>
    <dbReference type="NCBI Taxonomy" id="6984"/>
    <lineage>
        <taxon>Eukaryota</taxon>
        <taxon>Metazoa</taxon>
        <taxon>Ecdysozoa</taxon>
        <taxon>Arthropoda</taxon>
        <taxon>Hexapoda</taxon>
        <taxon>Insecta</taxon>
        <taxon>Pterygota</taxon>
        <taxon>Neoptera</taxon>
        <taxon>Polyneoptera</taxon>
        <taxon>Dictyoptera</taxon>
        <taxon>Blattodea</taxon>
        <taxon>Blaberoidea</taxon>
        <taxon>Blaberidae</taxon>
        <taxon>Diplopterinae</taxon>
        <taxon>Diploptera</taxon>
    </lineage>
</organism>
<feature type="non-terminal residue" evidence="1">
    <location>
        <position position="53"/>
    </location>
</feature>
<dbReference type="Proteomes" id="UP001233999">
    <property type="component" value="Unassembled WGS sequence"/>
</dbReference>
<accession>A0AAD8A8C6</accession>
<keyword evidence="2" id="KW-1185">Reference proteome</keyword>
<gene>
    <name evidence="1" type="ORF">L9F63_014866</name>
</gene>
<evidence type="ECO:0000313" key="2">
    <source>
        <dbReference type="Proteomes" id="UP001233999"/>
    </source>
</evidence>
<reference evidence="1" key="1">
    <citation type="journal article" date="2023" name="IScience">
        <title>Live-bearing cockroach genome reveals convergent evolutionary mechanisms linked to viviparity in insects and beyond.</title>
        <authorList>
            <person name="Fouks B."/>
            <person name="Harrison M.C."/>
            <person name="Mikhailova A.A."/>
            <person name="Marchal E."/>
            <person name="English S."/>
            <person name="Carruthers M."/>
            <person name="Jennings E.C."/>
            <person name="Chiamaka E.L."/>
            <person name="Frigard R.A."/>
            <person name="Pippel M."/>
            <person name="Attardo G.M."/>
            <person name="Benoit J.B."/>
            <person name="Bornberg-Bauer E."/>
            <person name="Tobe S.S."/>
        </authorList>
    </citation>
    <scope>NUCLEOTIDE SEQUENCE</scope>
    <source>
        <strain evidence="1">Stay&amp;Tobe</strain>
    </source>
</reference>
<comment type="caution">
    <text evidence="1">The sequence shown here is derived from an EMBL/GenBank/DDBJ whole genome shotgun (WGS) entry which is preliminary data.</text>
</comment>
<dbReference type="AlphaFoldDB" id="A0AAD8A8C6"/>
<reference evidence="1" key="2">
    <citation type="submission" date="2023-05" db="EMBL/GenBank/DDBJ databases">
        <authorList>
            <person name="Fouks B."/>
        </authorList>
    </citation>
    <scope>NUCLEOTIDE SEQUENCE</scope>
    <source>
        <strain evidence="1">Stay&amp;Tobe</strain>
        <tissue evidence="1">Testes</tissue>
    </source>
</reference>
<evidence type="ECO:0000313" key="1">
    <source>
        <dbReference type="EMBL" id="KAJ9593597.1"/>
    </source>
</evidence>
<protein>
    <submittedName>
        <fullName evidence="1">Uncharacterized protein</fullName>
    </submittedName>
</protein>
<name>A0AAD8A8C6_DIPPU</name>
<proteinExistence type="predicted"/>